<sequence>MPSFGSTSKARLKTCHQDHQTIFNYVIKYFDCSVICGYRDAEAQNKAFDDGFSKVRFPGSKHNMDPSMAIDAVPWPIEWDNTNRMKYFAGYVMGVAKMLKDYGAIEHELISGL</sequence>
<comment type="caution">
    <text evidence="1">The sequence shown here is derived from an EMBL/GenBank/DDBJ whole genome shotgun (WGS) entry which is preliminary data.</text>
</comment>
<feature type="non-terminal residue" evidence="1">
    <location>
        <position position="113"/>
    </location>
</feature>
<reference evidence="1" key="1">
    <citation type="journal article" date="2015" name="Nature">
        <title>Complex archaea that bridge the gap between prokaryotes and eukaryotes.</title>
        <authorList>
            <person name="Spang A."/>
            <person name="Saw J.H."/>
            <person name="Jorgensen S.L."/>
            <person name="Zaremba-Niedzwiedzka K."/>
            <person name="Martijn J."/>
            <person name="Lind A.E."/>
            <person name="van Eijk R."/>
            <person name="Schleper C."/>
            <person name="Guy L."/>
            <person name="Ettema T.J."/>
        </authorList>
    </citation>
    <scope>NUCLEOTIDE SEQUENCE</scope>
</reference>
<dbReference type="Gene3D" id="3.30.1380.10">
    <property type="match status" value="1"/>
</dbReference>
<organism evidence="1">
    <name type="scientific">marine sediment metagenome</name>
    <dbReference type="NCBI Taxonomy" id="412755"/>
    <lineage>
        <taxon>unclassified sequences</taxon>
        <taxon>metagenomes</taxon>
        <taxon>ecological metagenomes</taxon>
    </lineage>
</organism>
<dbReference type="AlphaFoldDB" id="A0A0F8Z106"/>
<gene>
    <name evidence="1" type="ORF">LCGC14_3027830</name>
</gene>
<name>A0A0F8Z106_9ZZZZ</name>
<dbReference type="InterPro" id="IPR009045">
    <property type="entry name" value="Zn_M74/Hedgehog-like"/>
</dbReference>
<evidence type="ECO:0000313" key="1">
    <source>
        <dbReference type="EMBL" id="KKK60089.1"/>
    </source>
</evidence>
<dbReference type="SUPFAM" id="SSF55166">
    <property type="entry name" value="Hedgehog/DD-peptidase"/>
    <property type="match status" value="1"/>
</dbReference>
<protein>
    <submittedName>
        <fullName evidence="1">Uncharacterized protein</fullName>
    </submittedName>
</protein>
<accession>A0A0F8Z106</accession>
<proteinExistence type="predicted"/>
<dbReference type="EMBL" id="LAZR01063146">
    <property type="protein sequence ID" value="KKK60089.1"/>
    <property type="molecule type" value="Genomic_DNA"/>
</dbReference>